<evidence type="ECO:0000256" key="1">
    <source>
        <dbReference type="SAM" id="MobiDB-lite"/>
    </source>
</evidence>
<feature type="region of interest" description="Disordered" evidence="1">
    <location>
        <begin position="70"/>
        <end position="95"/>
    </location>
</feature>
<dbReference type="AlphaFoldDB" id="A0A200PRG3"/>
<organism evidence="2 3">
    <name type="scientific">Macleaya cordata</name>
    <name type="common">Five-seeded plume-poppy</name>
    <name type="synonym">Bocconia cordata</name>
    <dbReference type="NCBI Taxonomy" id="56857"/>
    <lineage>
        <taxon>Eukaryota</taxon>
        <taxon>Viridiplantae</taxon>
        <taxon>Streptophyta</taxon>
        <taxon>Embryophyta</taxon>
        <taxon>Tracheophyta</taxon>
        <taxon>Spermatophyta</taxon>
        <taxon>Magnoliopsida</taxon>
        <taxon>Ranunculales</taxon>
        <taxon>Papaveraceae</taxon>
        <taxon>Papaveroideae</taxon>
        <taxon>Macleaya</taxon>
    </lineage>
</organism>
<dbReference type="PANTHER" id="PTHR36747">
    <property type="entry name" value="HYDROXYPROLINE-RICH GLYCOPROTEIN FAMILY PROTEIN"/>
    <property type="match status" value="1"/>
</dbReference>
<dbReference type="OrthoDB" id="1903715at2759"/>
<dbReference type="FunCoup" id="A0A200PRG3">
    <property type="interactions" value="86"/>
</dbReference>
<protein>
    <submittedName>
        <fullName evidence="2">Uncharacterized protein</fullName>
    </submittedName>
</protein>
<name>A0A200PRG3_MACCD</name>
<proteinExistence type="predicted"/>
<dbReference type="EMBL" id="MVGT01004287">
    <property type="protein sequence ID" value="OVA00810.1"/>
    <property type="molecule type" value="Genomic_DNA"/>
</dbReference>
<dbReference type="Proteomes" id="UP000195402">
    <property type="component" value="Unassembled WGS sequence"/>
</dbReference>
<reference evidence="2 3" key="1">
    <citation type="journal article" date="2017" name="Mol. Plant">
        <title>The Genome of Medicinal Plant Macleaya cordata Provides New Insights into Benzylisoquinoline Alkaloids Metabolism.</title>
        <authorList>
            <person name="Liu X."/>
            <person name="Liu Y."/>
            <person name="Huang P."/>
            <person name="Ma Y."/>
            <person name="Qing Z."/>
            <person name="Tang Q."/>
            <person name="Cao H."/>
            <person name="Cheng P."/>
            <person name="Zheng Y."/>
            <person name="Yuan Z."/>
            <person name="Zhou Y."/>
            <person name="Liu J."/>
            <person name="Tang Z."/>
            <person name="Zhuo Y."/>
            <person name="Zhang Y."/>
            <person name="Yu L."/>
            <person name="Huang J."/>
            <person name="Yang P."/>
            <person name="Peng Q."/>
            <person name="Zhang J."/>
            <person name="Jiang W."/>
            <person name="Zhang Z."/>
            <person name="Lin K."/>
            <person name="Ro D.K."/>
            <person name="Chen X."/>
            <person name="Xiong X."/>
            <person name="Shang Y."/>
            <person name="Huang S."/>
            <person name="Zeng J."/>
        </authorList>
    </citation>
    <scope>NUCLEOTIDE SEQUENCE [LARGE SCALE GENOMIC DNA]</scope>
    <source>
        <strain evidence="3">cv. BLH2017</strain>
        <tissue evidence="2">Root</tissue>
    </source>
</reference>
<evidence type="ECO:0000313" key="2">
    <source>
        <dbReference type="EMBL" id="OVA00810.1"/>
    </source>
</evidence>
<comment type="caution">
    <text evidence="2">The sequence shown here is derived from an EMBL/GenBank/DDBJ whole genome shotgun (WGS) entry which is preliminary data.</text>
</comment>
<keyword evidence="3" id="KW-1185">Reference proteome</keyword>
<dbReference type="InParanoid" id="A0A200PRG3"/>
<evidence type="ECO:0000313" key="3">
    <source>
        <dbReference type="Proteomes" id="UP000195402"/>
    </source>
</evidence>
<accession>A0A200PRG3</accession>
<dbReference type="OMA" id="ATISECC"/>
<dbReference type="PANTHER" id="PTHR36747:SF1">
    <property type="entry name" value="HYDROXYPROLINE-RICH GLYCOPROTEIN FAMILY PROTEIN"/>
    <property type="match status" value="1"/>
</dbReference>
<sequence>MDKLLETPPRNPTEFIEKTPPQTLKLDKSSTPNPLKVPQSFKYPERYMSPTDLMMSPVSKGLLARSKKPGVLIPPTINPPKILEPCFQDEGLSQN</sequence>
<gene>
    <name evidence="2" type="ORF">BVC80_9083g118</name>
</gene>